<evidence type="ECO:0000313" key="2">
    <source>
        <dbReference type="Proteomes" id="UP000255543"/>
    </source>
</evidence>
<reference evidence="1 2" key="1">
    <citation type="submission" date="2018-06" db="EMBL/GenBank/DDBJ databases">
        <authorList>
            <consortium name="Pathogen Informatics"/>
            <person name="Doyle S."/>
        </authorList>
    </citation>
    <scope>NUCLEOTIDE SEQUENCE [LARGE SCALE GENOMIC DNA]</scope>
    <source>
        <strain evidence="1 2">NCTC8179</strain>
    </source>
</reference>
<dbReference type="AlphaFoldDB" id="A0A376ZNZ7"/>
<protein>
    <submittedName>
        <fullName evidence="1">Uncharacterized protein</fullName>
    </submittedName>
</protein>
<gene>
    <name evidence="1" type="ORF">NCTC8179_01414</name>
</gene>
<evidence type="ECO:0000313" key="1">
    <source>
        <dbReference type="EMBL" id="STK65292.1"/>
    </source>
</evidence>
<dbReference type="EMBL" id="UGEB01000001">
    <property type="protein sequence ID" value="STK65292.1"/>
    <property type="molecule type" value="Genomic_DNA"/>
</dbReference>
<organism evidence="1 2">
    <name type="scientific">Escherichia coli</name>
    <dbReference type="NCBI Taxonomy" id="562"/>
    <lineage>
        <taxon>Bacteria</taxon>
        <taxon>Pseudomonadati</taxon>
        <taxon>Pseudomonadota</taxon>
        <taxon>Gammaproteobacteria</taxon>
        <taxon>Enterobacterales</taxon>
        <taxon>Enterobacteriaceae</taxon>
        <taxon>Escherichia</taxon>
    </lineage>
</organism>
<name>A0A376ZNZ7_ECOLX</name>
<dbReference type="Proteomes" id="UP000255543">
    <property type="component" value="Unassembled WGS sequence"/>
</dbReference>
<accession>A0A376ZNZ7</accession>
<sequence length="69" mass="7598">MAERFQAANGVGLVVGSNEMQFAVGAFYQTWLARNGEFFFIGRANNAYLLELETAHFAVMLSAEPIHTA</sequence>
<proteinExistence type="predicted"/>